<dbReference type="SUPFAM" id="SSF51905">
    <property type="entry name" value="FAD/NAD(P)-binding domain"/>
    <property type="match status" value="1"/>
</dbReference>
<keyword evidence="6 9" id="KW-0560">Oxidoreductase</keyword>
<evidence type="ECO:0000256" key="3">
    <source>
        <dbReference type="ARBA" id="ARBA00005349"/>
    </source>
</evidence>
<keyword evidence="7" id="KW-0503">Monooxygenase</keyword>
<feature type="domain" description="FAD-binding" evidence="8">
    <location>
        <begin position="4"/>
        <end position="331"/>
    </location>
</feature>
<dbReference type="Gene3D" id="3.50.50.60">
    <property type="entry name" value="FAD/NAD(P)-binding domain"/>
    <property type="match status" value="2"/>
</dbReference>
<evidence type="ECO:0000256" key="6">
    <source>
        <dbReference type="ARBA" id="ARBA00023002"/>
    </source>
</evidence>
<dbReference type="InterPro" id="IPR036188">
    <property type="entry name" value="FAD/NAD-bd_sf"/>
</dbReference>
<comment type="caution">
    <text evidence="9">The sequence shown here is derived from an EMBL/GenBank/DDBJ whole genome shotgun (WGS) entry which is preliminary data.</text>
</comment>
<keyword evidence="4" id="KW-0285">Flavoprotein</keyword>
<keyword evidence="5" id="KW-0274">FAD</keyword>
<accession>A0ABU0BTV5</accession>
<dbReference type="InterPro" id="IPR051205">
    <property type="entry name" value="UbiH/COQ6_monooxygenase"/>
</dbReference>
<sequence length="403" mass="43409">MEHVDIAVVGAGLAGSLAALALADSGRRVALIAPKATHADGRTTALMEHSIRFIRDLGLWDELVSQTASLATMRIVDGTERLLRAPVVTFHASEIGLTAFGYNIPNTAFLDLLDRQIRQQSGLRRLETTLDALMLDNEKAILTLGDGTVISADLVVGADGRRSKVREAAGVDVRTWSYPQTAIVLNFSHSLPHQNISTEFHTPDGPFTQVPLPGQRSSLVWVRKPADAEATLALASDALSRTVEDQMQSMLGKVSVEPGVQSFPLSGMTAHAFGKNRVVLLGEAAHAFPPIGAQGLNLSLRDAMTLVSLLGENSGKSIPADFGNRYNRKRRADILTRTASVDLLNRSLLSDFLPTQLLRAAGLQVLASAGPLRNLVMREGLHPGSALRAFGQSLREWISRQRA</sequence>
<dbReference type="PRINTS" id="PR00420">
    <property type="entry name" value="RNGMNOXGNASE"/>
</dbReference>
<keyword evidence="10" id="KW-1185">Reference proteome</keyword>
<comment type="similarity">
    <text evidence="3">Belongs to the UbiH/COQ6 family.</text>
</comment>
<dbReference type="Proteomes" id="UP001230207">
    <property type="component" value="Unassembled WGS sequence"/>
</dbReference>
<evidence type="ECO:0000313" key="9">
    <source>
        <dbReference type="EMBL" id="MDQ0320287.1"/>
    </source>
</evidence>
<proteinExistence type="inferred from homology"/>
<name>A0ABU0BTV5_9HYPH</name>
<comment type="cofactor">
    <cofactor evidence="1">
        <name>FAD</name>
        <dbReference type="ChEBI" id="CHEBI:57692"/>
    </cofactor>
</comment>
<dbReference type="InterPro" id="IPR010971">
    <property type="entry name" value="UbiH/COQ6"/>
</dbReference>
<dbReference type="Pfam" id="PF01494">
    <property type="entry name" value="FAD_binding_3"/>
    <property type="match status" value="1"/>
</dbReference>
<dbReference type="EC" id="1.14.13.-" evidence="9"/>
<dbReference type="InterPro" id="IPR002938">
    <property type="entry name" value="FAD-bd"/>
</dbReference>
<evidence type="ECO:0000259" key="8">
    <source>
        <dbReference type="Pfam" id="PF01494"/>
    </source>
</evidence>
<evidence type="ECO:0000256" key="5">
    <source>
        <dbReference type="ARBA" id="ARBA00022827"/>
    </source>
</evidence>
<dbReference type="EMBL" id="JAUSVF010000001">
    <property type="protein sequence ID" value="MDQ0320287.1"/>
    <property type="molecule type" value="Genomic_DNA"/>
</dbReference>
<dbReference type="PANTHER" id="PTHR43876">
    <property type="entry name" value="UBIQUINONE BIOSYNTHESIS MONOOXYGENASE COQ6, MITOCHONDRIAL"/>
    <property type="match status" value="1"/>
</dbReference>
<reference evidence="9 10" key="1">
    <citation type="submission" date="2023-07" db="EMBL/GenBank/DDBJ databases">
        <title>Genomic Encyclopedia of Type Strains, Phase IV (KMG-IV): sequencing the most valuable type-strain genomes for metagenomic binning, comparative biology and taxonomic classification.</title>
        <authorList>
            <person name="Goeker M."/>
        </authorList>
    </citation>
    <scope>NUCLEOTIDE SEQUENCE [LARGE SCALE GENOMIC DNA]</scope>
    <source>
        <strain evidence="9 10">DSM 1112</strain>
    </source>
</reference>
<dbReference type="NCBIfam" id="TIGR01988">
    <property type="entry name" value="Ubi-OHases"/>
    <property type="match status" value="1"/>
</dbReference>
<evidence type="ECO:0000256" key="1">
    <source>
        <dbReference type="ARBA" id="ARBA00001974"/>
    </source>
</evidence>
<dbReference type="RefSeq" id="WP_307229910.1">
    <property type="nucleotide sequence ID" value="NZ_JAUSVF010000001.1"/>
</dbReference>
<evidence type="ECO:0000256" key="2">
    <source>
        <dbReference type="ARBA" id="ARBA00004749"/>
    </source>
</evidence>
<evidence type="ECO:0000256" key="7">
    <source>
        <dbReference type="ARBA" id="ARBA00023033"/>
    </source>
</evidence>
<gene>
    <name evidence="9" type="ORF">QO002_002425</name>
</gene>
<evidence type="ECO:0000313" key="10">
    <source>
        <dbReference type="Proteomes" id="UP001230207"/>
    </source>
</evidence>
<dbReference type="PANTHER" id="PTHR43876:SF7">
    <property type="entry name" value="UBIQUINONE BIOSYNTHESIS MONOOXYGENASE COQ6, MITOCHONDRIAL"/>
    <property type="match status" value="1"/>
</dbReference>
<dbReference type="NCBIfam" id="NF005691">
    <property type="entry name" value="PRK07494.1"/>
    <property type="match status" value="1"/>
</dbReference>
<comment type="pathway">
    <text evidence="2">Cofactor biosynthesis; ubiquinone biosynthesis.</text>
</comment>
<dbReference type="GO" id="GO:0016491">
    <property type="term" value="F:oxidoreductase activity"/>
    <property type="evidence" value="ECO:0007669"/>
    <property type="project" value="UniProtKB-KW"/>
</dbReference>
<evidence type="ECO:0000256" key="4">
    <source>
        <dbReference type="ARBA" id="ARBA00022630"/>
    </source>
</evidence>
<organism evidence="9 10">
    <name type="scientific">Pararhizobium capsulatum DSM 1112</name>
    <dbReference type="NCBI Taxonomy" id="1121113"/>
    <lineage>
        <taxon>Bacteria</taxon>
        <taxon>Pseudomonadati</taxon>
        <taxon>Pseudomonadota</taxon>
        <taxon>Alphaproteobacteria</taxon>
        <taxon>Hyphomicrobiales</taxon>
        <taxon>Rhizobiaceae</taxon>
        <taxon>Rhizobium/Agrobacterium group</taxon>
        <taxon>Pararhizobium</taxon>
    </lineage>
</organism>
<protein>
    <submittedName>
        <fullName evidence="9">2-octaprenyl-6-methoxyphenol hydroxylase</fullName>
        <ecNumber evidence="9">1.14.13.-</ecNumber>
    </submittedName>
</protein>